<evidence type="ECO:0000256" key="4">
    <source>
        <dbReference type="ARBA" id="ARBA00001974"/>
    </source>
</evidence>
<feature type="domain" description="FAD-binding FR-type" evidence="24">
    <location>
        <begin position="236"/>
        <end position="450"/>
    </location>
</feature>
<dbReference type="PROSITE" id="PS00365">
    <property type="entry name" value="NIR_SIR"/>
    <property type="match status" value="1"/>
</dbReference>
<dbReference type="PANTHER" id="PTHR11493:SF47">
    <property type="entry name" value="SULFITE REDUCTASE [NADPH] SUBUNIT BETA"/>
    <property type="match status" value="1"/>
</dbReference>
<keyword evidence="17" id="KW-0249">Electron transport</keyword>
<dbReference type="GO" id="GO:0004783">
    <property type="term" value="F:sulfite reductase (NADPH) activity"/>
    <property type="evidence" value="ECO:0007669"/>
    <property type="project" value="UniProtKB-EC"/>
</dbReference>
<dbReference type="NCBIfam" id="TIGR01931">
    <property type="entry name" value="cysJ"/>
    <property type="match status" value="1"/>
</dbReference>
<dbReference type="InterPro" id="IPR029758">
    <property type="entry name" value="CysJ_Proteobact"/>
</dbReference>
<dbReference type="InterPro" id="IPR039261">
    <property type="entry name" value="FNR_nucleotide-bd"/>
</dbReference>
<dbReference type="Pfam" id="PF00175">
    <property type="entry name" value="NAD_binding_1"/>
    <property type="match status" value="1"/>
</dbReference>
<dbReference type="SUPFAM" id="SSF55124">
    <property type="entry name" value="Nitrite/Sulfite reductase N-terminal domain-like"/>
    <property type="match status" value="2"/>
</dbReference>
<keyword evidence="8" id="KW-0813">Transport</keyword>
<dbReference type="InterPro" id="IPR017938">
    <property type="entry name" value="Riboflavin_synthase-like_b-brl"/>
</dbReference>
<evidence type="ECO:0000256" key="14">
    <source>
        <dbReference type="ARBA" id="ARBA00022723"/>
    </source>
</evidence>
<evidence type="ECO:0000256" key="16">
    <source>
        <dbReference type="ARBA" id="ARBA00022857"/>
    </source>
</evidence>
<dbReference type="InterPro" id="IPR045854">
    <property type="entry name" value="NO2/SO3_Rdtase_4Fe4S_sf"/>
</dbReference>
<dbReference type="PRINTS" id="PR00369">
    <property type="entry name" value="FLAVODOXIN"/>
</dbReference>
<comment type="pathway">
    <text evidence="5">Sulfur metabolism; hydrogen sulfide biosynthesis; hydrogen sulfide from sulfite (NADPH route): step 1/1.</text>
</comment>
<dbReference type="InterPro" id="IPR029039">
    <property type="entry name" value="Flavoprotein-like_sf"/>
</dbReference>
<dbReference type="FunFam" id="3.30.413.10:FF:000003">
    <property type="entry name" value="Sulfite reductase [NADPH] hemoprotein beta-component"/>
    <property type="match status" value="1"/>
</dbReference>
<dbReference type="SUPFAM" id="SSF56014">
    <property type="entry name" value="Nitrite and sulphite reductase 4Fe-4S domain-like"/>
    <property type="match status" value="2"/>
</dbReference>
<dbReference type="InterPro" id="IPR017927">
    <property type="entry name" value="FAD-bd_FR_type"/>
</dbReference>
<evidence type="ECO:0000256" key="2">
    <source>
        <dbReference type="ARBA" id="ARBA00001929"/>
    </source>
</evidence>
<dbReference type="EC" id="1.8.1.2" evidence="7"/>
<evidence type="ECO:0000256" key="3">
    <source>
        <dbReference type="ARBA" id="ARBA00001966"/>
    </source>
</evidence>
<keyword evidence="14" id="KW-0479">Metal-binding</keyword>
<evidence type="ECO:0000256" key="18">
    <source>
        <dbReference type="ARBA" id="ARBA00023002"/>
    </source>
</evidence>
<dbReference type="Pfam" id="PF03460">
    <property type="entry name" value="NIR_SIR_ferr"/>
    <property type="match status" value="2"/>
</dbReference>
<dbReference type="InterPro" id="IPR011786">
    <property type="entry name" value="CysI"/>
</dbReference>
<dbReference type="SUPFAM" id="SSF52218">
    <property type="entry name" value="Flavoproteins"/>
    <property type="match status" value="1"/>
</dbReference>
<dbReference type="Pfam" id="PF00667">
    <property type="entry name" value="FAD_binding_1"/>
    <property type="match status" value="1"/>
</dbReference>
<dbReference type="GO" id="GO:0050311">
    <property type="term" value="F:sulfite reductase (ferredoxin) activity"/>
    <property type="evidence" value="ECO:0007669"/>
    <property type="project" value="TreeGrafter"/>
</dbReference>
<dbReference type="Gene3D" id="2.40.30.10">
    <property type="entry name" value="Translation factors"/>
    <property type="match status" value="1"/>
</dbReference>
<evidence type="ECO:0000256" key="7">
    <source>
        <dbReference type="ARBA" id="ARBA00012604"/>
    </source>
</evidence>
<dbReference type="SUPFAM" id="SSF52343">
    <property type="entry name" value="Ferredoxin reductase-like, C-terminal NADP-linked domain"/>
    <property type="match status" value="1"/>
</dbReference>
<keyword evidence="10" id="KW-0028">Amino-acid biosynthesis</keyword>
<dbReference type="InterPro" id="IPR006067">
    <property type="entry name" value="NO2/SO3_Rdtase_4Fe4S_dom"/>
</dbReference>
<dbReference type="GO" id="GO:0009337">
    <property type="term" value="C:sulfite reductase complex (NADPH)"/>
    <property type="evidence" value="ECO:0007669"/>
    <property type="project" value="EnsemblFungi"/>
</dbReference>
<dbReference type="Proteomes" id="UP000030106">
    <property type="component" value="Unassembled WGS sequence"/>
</dbReference>
<dbReference type="GO" id="GO:0050661">
    <property type="term" value="F:NADP binding"/>
    <property type="evidence" value="ECO:0007669"/>
    <property type="project" value="InterPro"/>
</dbReference>
<evidence type="ECO:0000259" key="24">
    <source>
        <dbReference type="PROSITE" id="PS51384"/>
    </source>
</evidence>
<dbReference type="FunFam" id="3.40.50.360:FF:000018">
    <property type="entry name" value="Sulfite reductase [NADPH] flavoprotein alpha-component"/>
    <property type="match status" value="1"/>
</dbReference>
<evidence type="ECO:0000256" key="11">
    <source>
        <dbReference type="ARBA" id="ARBA00022617"/>
    </source>
</evidence>
<dbReference type="HOGENOM" id="CLU_277182_0_0_1"/>
<dbReference type="InterPro" id="IPR001709">
    <property type="entry name" value="Flavoprot_Pyr_Nucl_cyt_Rdtase"/>
</dbReference>
<evidence type="ECO:0000256" key="9">
    <source>
        <dbReference type="ARBA" id="ARBA00022485"/>
    </source>
</evidence>
<feature type="domain" description="Flavodoxin-like" evidence="23">
    <location>
        <begin position="64"/>
        <end position="202"/>
    </location>
</feature>
<evidence type="ECO:0000256" key="6">
    <source>
        <dbReference type="ARBA" id="ARBA00010429"/>
    </source>
</evidence>
<evidence type="ECO:0000256" key="22">
    <source>
        <dbReference type="ARBA" id="ARBA00052219"/>
    </source>
</evidence>
<dbReference type="InterPro" id="IPR023173">
    <property type="entry name" value="NADPH_Cyt_P450_Rdtase_alpha"/>
</dbReference>
<keyword evidence="18" id="KW-0560">Oxidoreductase</keyword>
<evidence type="ECO:0000256" key="17">
    <source>
        <dbReference type="ARBA" id="ARBA00022982"/>
    </source>
</evidence>
<evidence type="ECO:0000256" key="5">
    <source>
        <dbReference type="ARBA" id="ARBA00004774"/>
    </source>
</evidence>
<dbReference type="InterPro" id="IPR005117">
    <property type="entry name" value="NiRdtase/SiRdtase_haem-b_fer"/>
</dbReference>
<evidence type="ECO:0000256" key="20">
    <source>
        <dbReference type="ARBA" id="ARBA00023014"/>
    </source>
</evidence>
<evidence type="ECO:0000256" key="12">
    <source>
        <dbReference type="ARBA" id="ARBA00022630"/>
    </source>
</evidence>
<gene>
    <name evidence="25" type="ORF">BBAD15_g516</name>
</gene>
<dbReference type="PROSITE" id="PS51384">
    <property type="entry name" value="FAD_FR"/>
    <property type="match status" value="1"/>
</dbReference>
<dbReference type="SUPFAM" id="SSF63380">
    <property type="entry name" value="Riboflavin synthase domain-like"/>
    <property type="match status" value="1"/>
</dbReference>
<accession>A0A0A2W5A1</accession>
<reference evidence="25 26" key="1">
    <citation type="submission" date="2012-10" db="EMBL/GenBank/DDBJ databases">
        <title>Genome sequencing and analysis of entomopathogenic fungi Beauveria bassiana D1-5.</title>
        <authorList>
            <person name="Li Q."/>
            <person name="Wang L."/>
            <person name="Zhang Z."/>
            <person name="Wang Q."/>
            <person name="Ren J."/>
            <person name="Wang M."/>
            <person name="Xu W."/>
            <person name="Wang J."/>
            <person name="Lu Y."/>
            <person name="Du Q."/>
            <person name="Sun Z."/>
        </authorList>
    </citation>
    <scope>NUCLEOTIDE SEQUENCE [LARGE SCALE GENOMIC DNA]</scope>
    <source>
        <strain evidence="25 26">D1-5</strain>
    </source>
</reference>
<comment type="cofactor">
    <cofactor evidence="3">
        <name>[4Fe-4S] cluster</name>
        <dbReference type="ChEBI" id="CHEBI:49883"/>
    </cofactor>
</comment>
<dbReference type="NCBIfam" id="NF010029">
    <property type="entry name" value="PRK13504.1"/>
    <property type="match status" value="1"/>
</dbReference>
<dbReference type="PROSITE" id="PS50902">
    <property type="entry name" value="FLAVODOXIN_LIKE"/>
    <property type="match status" value="1"/>
</dbReference>
<organism evidence="25 26">
    <name type="scientific">Beauveria bassiana D1-5</name>
    <dbReference type="NCBI Taxonomy" id="1245745"/>
    <lineage>
        <taxon>Eukaryota</taxon>
        <taxon>Fungi</taxon>
        <taxon>Dikarya</taxon>
        <taxon>Ascomycota</taxon>
        <taxon>Pezizomycotina</taxon>
        <taxon>Sordariomycetes</taxon>
        <taxon>Hypocreomycetidae</taxon>
        <taxon>Hypocreales</taxon>
        <taxon>Cordycipitaceae</taxon>
        <taxon>Beauveria</taxon>
    </lineage>
</organism>
<evidence type="ECO:0000313" key="25">
    <source>
        <dbReference type="EMBL" id="KGQ13600.1"/>
    </source>
</evidence>
<dbReference type="EMBL" id="ANFO01000034">
    <property type="protein sequence ID" value="KGQ13600.1"/>
    <property type="molecule type" value="Genomic_DNA"/>
</dbReference>
<comment type="similarity">
    <text evidence="6">Belongs to the nitrite and sulfite reductase 4Fe-4S domain family.</text>
</comment>
<dbReference type="GO" id="GO:0010181">
    <property type="term" value="F:FMN binding"/>
    <property type="evidence" value="ECO:0007669"/>
    <property type="project" value="InterPro"/>
</dbReference>
<dbReference type="GO" id="GO:0050660">
    <property type="term" value="F:flavin adenine dinucleotide binding"/>
    <property type="evidence" value="ECO:0007669"/>
    <property type="project" value="InterPro"/>
</dbReference>
<dbReference type="HAMAP" id="MF_01541">
    <property type="entry name" value="CysJ"/>
    <property type="match status" value="1"/>
</dbReference>
<dbReference type="FunFam" id="3.30.413.10:FF:000004">
    <property type="entry name" value="Sulfite reductase [NADPH] hemoprotein beta-component"/>
    <property type="match status" value="1"/>
</dbReference>
<proteinExistence type="inferred from homology"/>
<dbReference type="Pfam" id="PF01077">
    <property type="entry name" value="NIR_SIR"/>
    <property type="match status" value="1"/>
</dbReference>
<evidence type="ECO:0000256" key="10">
    <source>
        <dbReference type="ARBA" id="ARBA00022605"/>
    </source>
</evidence>
<dbReference type="PANTHER" id="PTHR11493">
    <property type="entry name" value="SULFITE REDUCTASE [NADPH] SUBUNIT BETA-RELATED"/>
    <property type="match status" value="1"/>
</dbReference>
<dbReference type="STRING" id="1245745.A0A0A2W5A1"/>
<dbReference type="InterPro" id="IPR001433">
    <property type="entry name" value="OxRdtase_FAD/NAD-bd"/>
</dbReference>
<dbReference type="InterPro" id="IPR036136">
    <property type="entry name" value="Nit/Sulf_reduc_fer-like_dom_sf"/>
</dbReference>
<keyword evidence="16" id="KW-0521">NADP</keyword>
<dbReference type="FunFam" id="1.20.990.10:FF:000004">
    <property type="entry name" value="Sulfite reductase [NADPH] flavoprotein alpha-component"/>
    <property type="match status" value="1"/>
</dbReference>
<keyword evidence="21" id="KW-0198">Cysteine biosynthesis</keyword>
<dbReference type="CDD" id="cd06199">
    <property type="entry name" value="SiR"/>
    <property type="match status" value="1"/>
</dbReference>
<evidence type="ECO:0000259" key="23">
    <source>
        <dbReference type="PROSITE" id="PS50902"/>
    </source>
</evidence>
<comment type="catalytic activity">
    <reaction evidence="22">
        <text>hydrogen sulfide + 3 NADP(+) + 3 H2O = sulfite + 3 NADPH + 4 H(+)</text>
        <dbReference type="Rhea" id="RHEA:13801"/>
        <dbReference type="ChEBI" id="CHEBI:15377"/>
        <dbReference type="ChEBI" id="CHEBI:15378"/>
        <dbReference type="ChEBI" id="CHEBI:17359"/>
        <dbReference type="ChEBI" id="CHEBI:29919"/>
        <dbReference type="ChEBI" id="CHEBI:57783"/>
        <dbReference type="ChEBI" id="CHEBI:58349"/>
        <dbReference type="EC" id="1.8.1.2"/>
    </reaction>
</comment>
<dbReference type="Pfam" id="PF00258">
    <property type="entry name" value="Flavodoxin_1"/>
    <property type="match status" value="1"/>
</dbReference>
<evidence type="ECO:0000256" key="1">
    <source>
        <dbReference type="ARBA" id="ARBA00001917"/>
    </source>
</evidence>
<dbReference type="Gene3D" id="3.40.50.360">
    <property type="match status" value="1"/>
</dbReference>
<dbReference type="Gene3D" id="3.30.413.10">
    <property type="entry name" value="Sulfite Reductase Hemoprotein, domain 1"/>
    <property type="match status" value="2"/>
</dbReference>
<dbReference type="GO" id="GO:0020037">
    <property type="term" value="F:heme binding"/>
    <property type="evidence" value="ECO:0007669"/>
    <property type="project" value="InterPro"/>
</dbReference>
<dbReference type="InterPro" id="IPR045169">
    <property type="entry name" value="NO2/SO3_Rdtase_4Fe4S_prot"/>
</dbReference>
<dbReference type="AlphaFoldDB" id="A0A0A2W5A1"/>
<dbReference type="NCBIfam" id="TIGR02041">
    <property type="entry name" value="CysI"/>
    <property type="match status" value="1"/>
</dbReference>
<dbReference type="PRINTS" id="PR00397">
    <property type="entry name" value="SIROHAEM"/>
</dbReference>
<dbReference type="GO" id="GO:0000103">
    <property type="term" value="P:sulfate assimilation"/>
    <property type="evidence" value="ECO:0007669"/>
    <property type="project" value="EnsemblFungi"/>
</dbReference>
<comment type="cofactor">
    <cofactor evidence="4">
        <name>FAD</name>
        <dbReference type="ChEBI" id="CHEBI:57692"/>
    </cofactor>
</comment>
<dbReference type="PRINTS" id="PR00371">
    <property type="entry name" value="FPNCR"/>
</dbReference>
<dbReference type="NCBIfam" id="NF008197">
    <property type="entry name" value="PRK10953.1"/>
    <property type="match status" value="1"/>
</dbReference>
<dbReference type="Gene3D" id="3.40.50.80">
    <property type="entry name" value="Nucleotide-binding domain of ferredoxin-NADP reductase (FNR) module"/>
    <property type="match status" value="1"/>
</dbReference>
<dbReference type="GO" id="GO:0051539">
    <property type="term" value="F:4 iron, 4 sulfur cluster binding"/>
    <property type="evidence" value="ECO:0007669"/>
    <property type="project" value="UniProtKB-KW"/>
</dbReference>
<evidence type="ECO:0000313" key="26">
    <source>
        <dbReference type="Proteomes" id="UP000030106"/>
    </source>
</evidence>
<sequence>MTSQVPPSALLPLTPDQLARLQAATTDFSTTQLAWLSGYFWGMINQQPGAGAVAPAPAAEAPAITLISASQTGNARRVSEQLRDDLLAAKLNVNLVNAGDYKFKQIAQEKLLIVVSSTQGEGEPPEEAVALHKFLFSKKAPPLNGTAFAVFGLGDSSYEFFCQSGKDFDSKLAELGGERLLDRVDTDVEYQAAAQEWRSKIVELLKSRVPAETPAQAAATATGVSNEILTSPYSKESPLTATLAVNQKITGRDSDKDVRHIEIDLGDSGLRYQPGDALGVWYQNDPALVKELTDLLWLKGDESVTVDGKTLPLSEALQWHFELTVNTGNIVENYAQLTRNTALLALVGDKAKLQHYAQTTPIVDMARYAPAELTAEQLTGLLRPLTPRLYSIASSQAEAETEVHITVGAVRYDIEGRARSGGASGFLADRLEEDGEVRVFIEHNDNFRLPANTETPVIMIGPGTGIAPFRAFIQQRDNEGASGKNWLFFGNPHFTEDFLYQVEWQRYVKDGLLTNIDLAWSRDQQHKIYVQDKLREKGAELWRWIQEGAHIYVCGDANRMAKDVEQALLEVVAVHGGMDTEAADEFLSKLVDAERLKRDSDFLRGTIKEDLQDGLTGGFNGDNFLLIRFHGMYQQDDRDIRAERVEQKLEPRHAMMLRCRLPGGIITTQQWQAIDKFAEDKTVYGSIRLTNRQTFQFHGILKKNVKPAHEMLHEVGLDALATANDVNRNVLCTSNPVESELHQEAYEWAKKLSEHLLPRTRAYAEIWWDKEKVATTDEEPILGATYLPRKFKTTVVIPPQNDVDLHANDMNFIAIAENGKLVGFNLLVGGGLSIEHGNKNTYARTASEFGYIPLEHTLAVAEAVVTTQRDWGNRTDRKNAKTKYTLERVGVDVFKAEVERRAGIKFEPTRAYEFTGRGDRIGWVKGIDDKWHLTLFIENGRILDYPERPLKTGLLEIARIHKGDFRLTANQNLIVAGVPESEKAKIEKLATDHGLMNAVTPQRENSMACVAFPTCPLAMAEAERFLPEFVTKVEQVMDKHKVPDEHIVMRVTGCPNGCGRAMLAEIGLVGKAPGRYNLHIGGNRIGTRIPRMYRENITEPEILSSIDELVGRWAKEREADEGFGDFTVRAGIIRPVLDPARDLWD</sequence>
<dbReference type="HAMAP" id="MF_01540">
    <property type="entry name" value="CysI"/>
    <property type="match status" value="1"/>
</dbReference>
<evidence type="ECO:0000256" key="13">
    <source>
        <dbReference type="ARBA" id="ARBA00022643"/>
    </source>
</evidence>
<comment type="cofactor">
    <cofactor evidence="2">
        <name>siroheme</name>
        <dbReference type="ChEBI" id="CHEBI:60052"/>
    </cofactor>
</comment>
<keyword evidence="12" id="KW-0285">Flavoprotein</keyword>
<keyword evidence="13" id="KW-0288">FMN</keyword>
<name>A0A0A2W5A1_BEABA</name>
<keyword evidence="20" id="KW-0411">Iron-sulfur</keyword>
<keyword evidence="19" id="KW-0408">Iron</keyword>
<dbReference type="InterPro" id="IPR001094">
    <property type="entry name" value="Flavdoxin-like"/>
</dbReference>
<evidence type="ECO:0000256" key="19">
    <source>
        <dbReference type="ARBA" id="ARBA00023004"/>
    </source>
</evidence>
<comment type="caution">
    <text evidence="25">The sequence shown here is derived from an EMBL/GenBank/DDBJ whole genome shotgun (WGS) entry which is preliminary data.</text>
</comment>
<evidence type="ECO:0000256" key="8">
    <source>
        <dbReference type="ARBA" id="ARBA00022448"/>
    </source>
</evidence>
<dbReference type="InterPro" id="IPR006066">
    <property type="entry name" value="NO2/SO3_Rdtase_FeS/sirohaem_BS"/>
</dbReference>
<dbReference type="InterPro" id="IPR010199">
    <property type="entry name" value="CysJ"/>
</dbReference>
<keyword evidence="9" id="KW-0004">4Fe-4S</keyword>
<protein>
    <recommendedName>
        <fullName evidence="7">assimilatory sulfite reductase (NADPH)</fullName>
        <ecNumber evidence="7">1.8.1.2</ecNumber>
    </recommendedName>
</protein>
<dbReference type="FunFam" id="3.40.50.80:FF:000001">
    <property type="entry name" value="NADPH--cytochrome P450 reductase 1"/>
    <property type="match status" value="1"/>
</dbReference>
<evidence type="ECO:0000256" key="21">
    <source>
        <dbReference type="ARBA" id="ARBA00023192"/>
    </source>
</evidence>
<dbReference type="GO" id="GO:0046872">
    <property type="term" value="F:metal ion binding"/>
    <property type="evidence" value="ECO:0007669"/>
    <property type="project" value="UniProtKB-KW"/>
</dbReference>
<evidence type="ECO:0000256" key="15">
    <source>
        <dbReference type="ARBA" id="ARBA00022827"/>
    </source>
</evidence>
<dbReference type="GO" id="GO:0019344">
    <property type="term" value="P:cysteine biosynthetic process"/>
    <property type="evidence" value="ECO:0007669"/>
    <property type="project" value="UniProtKB-KW"/>
</dbReference>
<dbReference type="InterPro" id="IPR003097">
    <property type="entry name" value="CysJ-like_FAD-binding"/>
</dbReference>
<comment type="cofactor">
    <cofactor evidence="1">
        <name>FMN</name>
        <dbReference type="ChEBI" id="CHEBI:58210"/>
    </cofactor>
</comment>
<dbReference type="Gene3D" id="1.20.990.10">
    <property type="entry name" value="NADPH-cytochrome p450 Reductase, Chain A, domain 3"/>
    <property type="match status" value="1"/>
</dbReference>
<keyword evidence="15" id="KW-0274">FAD</keyword>
<dbReference type="InterPro" id="IPR008254">
    <property type="entry name" value="Flavodoxin/NO_synth"/>
</dbReference>
<keyword evidence="11" id="KW-0349">Heme</keyword>